<accession>A0ABM9MS48</accession>
<dbReference type="RefSeq" id="WP_187753693.1">
    <property type="nucleotide sequence ID" value="NZ_CAUZLK010000005.1"/>
</dbReference>
<dbReference type="Gene3D" id="1.10.10.2910">
    <property type="match status" value="1"/>
</dbReference>
<sequence>MDNKKMHALVTLANDIRVGLFRLEDNRDLFDKLEGLGVELLGFFDEKISALLKWDSVAHHPIIAVNDQDSEKRQLFSLAHEIGHLFIDYGWLPEPYKAQNDFDQLDGVLNVTHYRRVGNRHDARDMQREALMDDFARNFLMPFDEVKVKYIDNGLQAEKTIDELVERYYVSEVAARTQLGFVKKVGGEEW</sequence>
<dbReference type="InterPro" id="IPR010359">
    <property type="entry name" value="IrrE_HExxH"/>
</dbReference>
<dbReference type="EMBL" id="CAUZLR010000003">
    <property type="protein sequence ID" value="CAK1236059.1"/>
    <property type="molecule type" value="Genomic_DNA"/>
</dbReference>
<evidence type="ECO:0000313" key="2">
    <source>
        <dbReference type="EMBL" id="CAK1236059.1"/>
    </source>
</evidence>
<feature type="domain" description="IrrE N-terminal-like" evidence="1">
    <location>
        <begin position="55"/>
        <end position="176"/>
    </location>
</feature>
<keyword evidence="3" id="KW-1185">Reference proteome</keyword>
<reference evidence="2 3" key="1">
    <citation type="submission" date="2023-10" db="EMBL/GenBank/DDBJ databases">
        <authorList>
            <person name="Botero Cardona J."/>
        </authorList>
    </citation>
    <scope>NUCLEOTIDE SEQUENCE [LARGE SCALE GENOMIC DNA]</scope>
    <source>
        <strain evidence="2 3">R-54839</strain>
    </source>
</reference>
<dbReference type="PANTHER" id="PTHR43236">
    <property type="entry name" value="ANTITOXIN HIGA1"/>
    <property type="match status" value="1"/>
</dbReference>
<gene>
    <name evidence="2" type="ORF">R54839_PPFHFPJH_00668</name>
</gene>
<comment type="caution">
    <text evidence="2">The sequence shown here is derived from an EMBL/GenBank/DDBJ whole genome shotgun (WGS) entry which is preliminary data.</text>
</comment>
<protein>
    <submittedName>
        <fullName evidence="2">M78 family (ImmA)</fullName>
    </submittedName>
</protein>
<evidence type="ECO:0000259" key="1">
    <source>
        <dbReference type="Pfam" id="PF06114"/>
    </source>
</evidence>
<name>A0ABM9MS48_9LACO</name>
<evidence type="ECO:0000313" key="3">
    <source>
        <dbReference type="Proteomes" id="UP001314261"/>
    </source>
</evidence>
<dbReference type="Proteomes" id="UP001314261">
    <property type="component" value="Unassembled WGS sequence"/>
</dbReference>
<proteinExistence type="predicted"/>
<organism evidence="2 3">
    <name type="scientific">Fructobacillus fructosus</name>
    <dbReference type="NCBI Taxonomy" id="1631"/>
    <lineage>
        <taxon>Bacteria</taxon>
        <taxon>Bacillati</taxon>
        <taxon>Bacillota</taxon>
        <taxon>Bacilli</taxon>
        <taxon>Lactobacillales</taxon>
        <taxon>Lactobacillaceae</taxon>
        <taxon>Fructobacillus</taxon>
    </lineage>
</organism>
<dbReference type="InterPro" id="IPR052345">
    <property type="entry name" value="Rad_response_metalloprotease"/>
</dbReference>
<dbReference type="Pfam" id="PF06114">
    <property type="entry name" value="Peptidase_M78"/>
    <property type="match status" value="1"/>
</dbReference>
<dbReference type="PANTHER" id="PTHR43236:SF2">
    <property type="entry name" value="BLL0069 PROTEIN"/>
    <property type="match status" value="1"/>
</dbReference>